<organism evidence="2 3">
    <name type="scientific">Tulasnella calospora MUT 4182</name>
    <dbReference type="NCBI Taxonomy" id="1051891"/>
    <lineage>
        <taxon>Eukaryota</taxon>
        <taxon>Fungi</taxon>
        <taxon>Dikarya</taxon>
        <taxon>Basidiomycota</taxon>
        <taxon>Agaricomycotina</taxon>
        <taxon>Agaricomycetes</taxon>
        <taxon>Cantharellales</taxon>
        <taxon>Tulasnellaceae</taxon>
        <taxon>Tulasnella</taxon>
    </lineage>
</organism>
<protein>
    <recommendedName>
        <fullName evidence="4">Anaphase-promoting complex subunit 5 domain-containing protein</fullName>
    </recommendedName>
</protein>
<dbReference type="HOGENOM" id="CLU_184144_0_0_1"/>
<evidence type="ECO:0008006" key="4">
    <source>
        <dbReference type="Google" id="ProtNLM"/>
    </source>
</evidence>
<gene>
    <name evidence="2" type="ORF">M407DRAFT_245322</name>
</gene>
<dbReference type="AlphaFoldDB" id="A0A0C3QBZ4"/>
<dbReference type="Proteomes" id="UP000054248">
    <property type="component" value="Unassembled WGS sequence"/>
</dbReference>
<evidence type="ECO:0000313" key="3">
    <source>
        <dbReference type="Proteomes" id="UP000054248"/>
    </source>
</evidence>
<dbReference type="EMBL" id="KN823122">
    <property type="protein sequence ID" value="KIO21969.1"/>
    <property type="molecule type" value="Genomic_DNA"/>
</dbReference>
<evidence type="ECO:0000256" key="1">
    <source>
        <dbReference type="SAM" id="MobiDB-lite"/>
    </source>
</evidence>
<keyword evidence="3" id="KW-1185">Reference proteome</keyword>
<feature type="region of interest" description="Disordered" evidence="1">
    <location>
        <begin position="77"/>
        <end position="96"/>
    </location>
</feature>
<accession>A0A0C3QBZ4</accession>
<dbReference type="Pfam" id="PF13424">
    <property type="entry name" value="TPR_12"/>
    <property type="match status" value="1"/>
</dbReference>
<reference evidence="3" key="2">
    <citation type="submission" date="2015-01" db="EMBL/GenBank/DDBJ databases">
        <title>Evolutionary Origins and Diversification of the Mycorrhizal Mutualists.</title>
        <authorList>
            <consortium name="DOE Joint Genome Institute"/>
            <consortium name="Mycorrhizal Genomics Consortium"/>
            <person name="Kohler A."/>
            <person name="Kuo A."/>
            <person name="Nagy L.G."/>
            <person name="Floudas D."/>
            <person name="Copeland A."/>
            <person name="Barry K.W."/>
            <person name="Cichocki N."/>
            <person name="Veneault-Fourrey C."/>
            <person name="LaButti K."/>
            <person name="Lindquist E.A."/>
            <person name="Lipzen A."/>
            <person name="Lundell T."/>
            <person name="Morin E."/>
            <person name="Murat C."/>
            <person name="Riley R."/>
            <person name="Ohm R."/>
            <person name="Sun H."/>
            <person name="Tunlid A."/>
            <person name="Henrissat B."/>
            <person name="Grigoriev I.V."/>
            <person name="Hibbett D.S."/>
            <person name="Martin F."/>
        </authorList>
    </citation>
    <scope>NUCLEOTIDE SEQUENCE [LARGE SCALE GENOMIC DNA]</scope>
    <source>
        <strain evidence="3">MUT 4182</strain>
    </source>
</reference>
<reference evidence="2 3" key="1">
    <citation type="submission" date="2014-04" db="EMBL/GenBank/DDBJ databases">
        <authorList>
            <consortium name="DOE Joint Genome Institute"/>
            <person name="Kuo A."/>
            <person name="Girlanda M."/>
            <person name="Perotto S."/>
            <person name="Kohler A."/>
            <person name="Nagy L.G."/>
            <person name="Floudas D."/>
            <person name="Copeland A."/>
            <person name="Barry K.W."/>
            <person name="Cichocki N."/>
            <person name="Veneault-Fourrey C."/>
            <person name="LaButti K."/>
            <person name="Lindquist E.A."/>
            <person name="Lipzen A."/>
            <person name="Lundell T."/>
            <person name="Morin E."/>
            <person name="Murat C."/>
            <person name="Sun H."/>
            <person name="Tunlid A."/>
            <person name="Henrissat B."/>
            <person name="Grigoriev I.V."/>
            <person name="Hibbett D.S."/>
            <person name="Martin F."/>
            <person name="Nordberg H.P."/>
            <person name="Cantor M.N."/>
            <person name="Hua S.X."/>
        </authorList>
    </citation>
    <scope>NUCLEOTIDE SEQUENCE [LARGE SCALE GENOMIC DNA]</scope>
    <source>
        <strain evidence="2 3">MUT 4182</strain>
    </source>
</reference>
<sequence length="96" mass="10252">MAEESFNQALEIFARIGDNVGRANVTQSLGHLYRLQGLNTKAAPLFAEAKDLYMQVGDFKMVKLCSDWLGVAPKQGDLSATSPPLAGDASVSSPSH</sequence>
<dbReference type="OrthoDB" id="3300791at2759"/>
<feature type="non-terminal residue" evidence="2">
    <location>
        <position position="96"/>
    </location>
</feature>
<evidence type="ECO:0000313" key="2">
    <source>
        <dbReference type="EMBL" id="KIO21969.1"/>
    </source>
</evidence>
<dbReference type="SUPFAM" id="SSF48452">
    <property type="entry name" value="TPR-like"/>
    <property type="match status" value="1"/>
</dbReference>
<dbReference type="InterPro" id="IPR011990">
    <property type="entry name" value="TPR-like_helical_dom_sf"/>
</dbReference>
<name>A0A0C3QBZ4_9AGAM</name>
<proteinExistence type="predicted"/>
<dbReference type="Gene3D" id="1.25.40.10">
    <property type="entry name" value="Tetratricopeptide repeat domain"/>
    <property type="match status" value="1"/>
</dbReference>